<dbReference type="SUPFAM" id="SSF48403">
    <property type="entry name" value="Ankyrin repeat"/>
    <property type="match status" value="1"/>
</dbReference>
<keyword evidence="5" id="KW-1185">Reference proteome</keyword>
<dbReference type="InterPro" id="IPR052089">
    <property type="entry name" value="Ankyrin-BTB/POZ_domain"/>
</dbReference>
<evidence type="ECO:0000256" key="2">
    <source>
        <dbReference type="ARBA" id="ARBA00023043"/>
    </source>
</evidence>
<feature type="region of interest" description="Disordered" evidence="3">
    <location>
        <begin position="1"/>
        <end position="41"/>
    </location>
</feature>
<keyword evidence="2" id="KW-0040">ANK repeat</keyword>
<dbReference type="InterPro" id="IPR002110">
    <property type="entry name" value="Ankyrin_rpt"/>
</dbReference>
<dbReference type="Gene3D" id="1.25.40.20">
    <property type="entry name" value="Ankyrin repeat-containing domain"/>
    <property type="match status" value="1"/>
</dbReference>
<feature type="region of interest" description="Disordered" evidence="3">
    <location>
        <begin position="56"/>
        <end position="102"/>
    </location>
</feature>
<dbReference type="SMART" id="SM00225">
    <property type="entry name" value="BTB"/>
    <property type="match status" value="1"/>
</dbReference>
<dbReference type="Gene3D" id="1.10.20.10">
    <property type="entry name" value="Histone, subunit A"/>
    <property type="match status" value="1"/>
</dbReference>
<organism evidence="5 6">
    <name type="scientific">Acrobeloides nanus</name>
    <dbReference type="NCBI Taxonomy" id="290746"/>
    <lineage>
        <taxon>Eukaryota</taxon>
        <taxon>Metazoa</taxon>
        <taxon>Ecdysozoa</taxon>
        <taxon>Nematoda</taxon>
        <taxon>Chromadorea</taxon>
        <taxon>Rhabditida</taxon>
        <taxon>Tylenchina</taxon>
        <taxon>Cephalobomorpha</taxon>
        <taxon>Cephaloboidea</taxon>
        <taxon>Cephalobidae</taxon>
        <taxon>Acrobeloides</taxon>
    </lineage>
</organism>
<keyword evidence="1" id="KW-0677">Repeat</keyword>
<dbReference type="InterPro" id="IPR009072">
    <property type="entry name" value="Histone-fold"/>
</dbReference>
<reference evidence="6" key="1">
    <citation type="submission" date="2022-11" db="UniProtKB">
        <authorList>
            <consortium name="WormBaseParasite"/>
        </authorList>
    </citation>
    <scope>IDENTIFICATION</scope>
</reference>
<evidence type="ECO:0000313" key="5">
    <source>
        <dbReference type="Proteomes" id="UP000887540"/>
    </source>
</evidence>
<dbReference type="SUPFAM" id="SSF54695">
    <property type="entry name" value="POZ domain"/>
    <property type="match status" value="1"/>
</dbReference>
<proteinExistence type="predicted"/>
<dbReference type="WBParaSite" id="ACRNAN_Path_533.g2021.t1">
    <property type="protein sequence ID" value="ACRNAN_Path_533.g2021.t1"/>
    <property type="gene ID" value="ACRNAN_Path_533.g2021"/>
</dbReference>
<dbReference type="Pfam" id="PF00023">
    <property type="entry name" value="Ank"/>
    <property type="match status" value="1"/>
</dbReference>
<dbReference type="GO" id="GO:0046982">
    <property type="term" value="F:protein heterodimerization activity"/>
    <property type="evidence" value="ECO:0007669"/>
    <property type="project" value="InterPro"/>
</dbReference>
<dbReference type="SUPFAM" id="SSF47113">
    <property type="entry name" value="Histone-fold"/>
    <property type="match status" value="1"/>
</dbReference>
<dbReference type="PANTHER" id="PTHR46071">
    <property type="entry name" value="ANKYRIN REPEAT AND BTB/POZ DOMAIN-CONTAINING"/>
    <property type="match status" value="1"/>
</dbReference>
<dbReference type="CDD" id="cd14733">
    <property type="entry name" value="BACK"/>
    <property type="match status" value="1"/>
</dbReference>
<evidence type="ECO:0000313" key="6">
    <source>
        <dbReference type="WBParaSite" id="ACRNAN_Path_533.g2021.t1"/>
    </source>
</evidence>
<feature type="compositionally biased region" description="Basic residues" evidence="3">
    <location>
        <begin position="1"/>
        <end position="12"/>
    </location>
</feature>
<feature type="region of interest" description="Disordered" evidence="3">
    <location>
        <begin position="401"/>
        <end position="420"/>
    </location>
</feature>
<feature type="compositionally biased region" description="Low complexity" evidence="3">
    <location>
        <begin position="306"/>
        <end position="323"/>
    </location>
</feature>
<dbReference type="InterPro" id="IPR059008">
    <property type="entry name" value="ABTB2/3_histone"/>
</dbReference>
<dbReference type="Pfam" id="PF26281">
    <property type="entry name" value="Histone_ABTB"/>
    <property type="match status" value="1"/>
</dbReference>
<dbReference type="PANTHER" id="PTHR46071:SF2">
    <property type="entry name" value="ANKYRIN REPEAT AND BTB_POZ DOMAIN-CONTAINING PROTEIN 2-LIKE PROTEIN"/>
    <property type="match status" value="1"/>
</dbReference>
<dbReference type="SMART" id="SM00248">
    <property type="entry name" value="ANK"/>
    <property type="match status" value="5"/>
</dbReference>
<dbReference type="PROSITE" id="PS50097">
    <property type="entry name" value="BTB"/>
    <property type="match status" value="1"/>
</dbReference>
<dbReference type="Gene3D" id="3.30.710.10">
    <property type="entry name" value="Potassium Channel Kv1.1, Chain A"/>
    <property type="match status" value="1"/>
</dbReference>
<dbReference type="InterPro" id="IPR036770">
    <property type="entry name" value="Ankyrin_rpt-contain_sf"/>
</dbReference>
<evidence type="ECO:0000256" key="1">
    <source>
        <dbReference type="ARBA" id="ARBA00022737"/>
    </source>
</evidence>
<feature type="region of interest" description="Disordered" evidence="3">
    <location>
        <begin position="143"/>
        <end position="162"/>
    </location>
</feature>
<dbReference type="Proteomes" id="UP000887540">
    <property type="component" value="Unplaced"/>
</dbReference>
<sequence length="1374" mass="153524">MMRHVVHRKSRRNIPEKKAPPRAKTKPPNREKLLTLSEGPTVAPRATSIYGVIQKKSPKLLHSIPKRGTLSPHGTISSLNKSSTPNSTPPPPPVKPKDPILRHQNWPKMGIRDKKYSPFRQNSVTNNSEMSLQDKLTQALKALKPGGLSQSSSSSSPFKNKDKNAVVEADDVIYYSNSDNIYNKQRKVSAPLAFRNRQYVNQRKSKSVFAKHSSPSQHELYAECSSSGQVLKDIKSLDQIKQLYKSVPDFSTLEDEAPHPGLPPNSALPSKQKKFGSNINIRDARKRDLSVQSSNRRQESPVYAVTTASSSMSSSTSRSPTDSGYRSGYRGQINTCSPPPPPAFPPPPLPTQTDRPSYSFVDQNANVEQDHARNSVYVDVAHENSVAPSCSVIHEPTVVQVNGDSSSPNHSCPSTSTSLSYLNRQTPGQDYVRSLASLKSSESLTSSDNIRAIFPLDDRDPLTIHRCVDDRDVLNVLQTGRCKELARYVTVGVVPRLTSLIEVPLLRICTEIQRFSYALYKCTINDVRAATMVCLPEKVAQSCIKAGIQATAIYALSGTGALRTSMGQRSGLHLSVGKFYRWMIDTRVSDYITDSAVIYFTAVIECILEEFLLAVISRNDDLESLSLEDFTKIMYGYHDICHFFDCIEAEADAKKPSQHKPNLNSMHCARSETELRSSLDRLYRHMQSEGSFLVDSNPRRSKNALYFGKQAISALFYFTRCEGWKCMCQGTGISNSMRRPLLSDWLRLILIFMDHRFASHVEENDILQAARILVPNVDCPPCTADLIISTSALPGSAEDPVKKRRDIGFNLIANADADFLNHAITLLGPLRHRTLNDHGLTALAQVIIVRNEESVDMLLANGADLNCPVPNDHPATEKNTSYSLLSPDFAGWTPLTWAVAQQDVSMVNRLIDACADVDEEYMIRETPIQVAAVLGDFEIATRLVNCGANPYLSTINYDSLKCNFRNFGAPSALALAAAYGNKTMLNLLISKAKYAKELDDQISLKDFLSESISDKYPSKSEYQTRSASRQNAGSFFETLSKPQQKSLSEALYYAIETVRFEIAIELRKTGIPWNIYTWTKCLQIASDYNCRSIIQHLLGDFSPRLADELTLDTIEDLISVLFEVIRYECRHNDCDAISATSIISRLYERLSDDSFFAISENSSIDISQFNSSISLCGSNMRPIIDPKYIDNPELSDIRFKIDGKVVYGHRIVLVNASDEFKRLLDNPSGIQELTNVSYEVFKLLMEYLYGNNATCLEKIWRDGLSRQLEVTEAALNYGISQLTSECYRLLRTQLSHATCALIYKFAQRCGVASLIEDCEIYMLRHFSSLIEDKHFRTLLERSSQSGCSDLCASLANRLVEAFEKRSSSNNAVKC</sequence>
<feature type="compositionally biased region" description="Pro residues" evidence="3">
    <location>
        <begin position="337"/>
        <end position="350"/>
    </location>
</feature>
<evidence type="ECO:0000259" key="4">
    <source>
        <dbReference type="PROSITE" id="PS50097"/>
    </source>
</evidence>
<feature type="compositionally biased region" description="Low complexity" evidence="3">
    <location>
        <begin position="77"/>
        <end position="86"/>
    </location>
</feature>
<dbReference type="InterPro" id="IPR011333">
    <property type="entry name" value="SKP1/BTB/POZ_sf"/>
</dbReference>
<name>A0A914C9I5_9BILA</name>
<feature type="domain" description="BTB" evidence="4">
    <location>
        <begin position="1195"/>
        <end position="1257"/>
    </location>
</feature>
<dbReference type="Pfam" id="PF00651">
    <property type="entry name" value="BTB"/>
    <property type="match status" value="1"/>
</dbReference>
<evidence type="ECO:0000256" key="3">
    <source>
        <dbReference type="SAM" id="MobiDB-lite"/>
    </source>
</evidence>
<protein>
    <submittedName>
        <fullName evidence="6">BTB domain-containing protein</fullName>
    </submittedName>
</protein>
<feature type="compositionally biased region" description="Low complexity" evidence="3">
    <location>
        <begin position="405"/>
        <end position="418"/>
    </location>
</feature>
<accession>A0A914C9I5</accession>
<feature type="region of interest" description="Disordered" evidence="3">
    <location>
        <begin position="251"/>
        <end position="358"/>
    </location>
</feature>
<dbReference type="InterPro" id="IPR000210">
    <property type="entry name" value="BTB/POZ_dom"/>
</dbReference>